<name>A0ABD2IKZ9_HETSC</name>
<dbReference type="Pfam" id="PF01073">
    <property type="entry name" value="3Beta_HSD"/>
    <property type="match status" value="1"/>
</dbReference>
<dbReference type="InterPro" id="IPR002225">
    <property type="entry name" value="3Beta_OHSteriod_DH/Estase"/>
</dbReference>
<dbReference type="GO" id="GO:0016491">
    <property type="term" value="F:oxidoreductase activity"/>
    <property type="evidence" value="ECO:0007669"/>
    <property type="project" value="UniProtKB-KW"/>
</dbReference>
<dbReference type="InterPro" id="IPR036291">
    <property type="entry name" value="NAD(P)-bd_dom_sf"/>
</dbReference>
<sequence length="373" mass="41518">MTVQQQQHHIGNSAKIVLVTGASGYLGAHCVQQLLAHGFTVRGTVRSLKNDAKVRPLRDLAASFPAERLQLVEADLTDEHCWTAAVFGCHFVLHVASPFPIVADDSVVQIAVDGTLNVLKACAKSETVRKVVLTSSCAAINEGHSDENRTFSEKDWTNTESSKVLAYSRSKTEAERAAWEFVGKFKDCDNKFELTCLNPTLIVGPILIDTQGTSITIIRRFLNNEMPAVPALQLALVDVRDVAKAHIVAMTKAETDGQRILLTAQPSFWFREIAKVLAKEFRSQGYWLPRFQAPYVGVWLYSFFDAESRQVLDRLNREVHFDNSKAIKMLGFEFRNPSNSIVEMAYSMIERGVLPKAKGTEGQTEKTEKKGTD</sequence>
<protein>
    <recommendedName>
        <fullName evidence="3">3-beta hydroxysteroid dehydrogenase/isomerase domain-containing protein</fullName>
    </recommendedName>
</protein>
<evidence type="ECO:0000259" key="3">
    <source>
        <dbReference type="Pfam" id="PF01073"/>
    </source>
</evidence>
<accession>A0ABD2IKZ9</accession>
<dbReference type="SUPFAM" id="SSF51735">
    <property type="entry name" value="NAD(P)-binding Rossmann-fold domains"/>
    <property type="match status" value="1"/>
</dbReference>
<feature type="domain" description="3-beta hydroxysteroid dehydrogenase/isomerase" evidence="3">
    <location>
        <begin position="18"/>
        <end position="263"/>
    </location>
</feature>
<dbReference type="AlphaFoldDB" id="A0ABD2IKZ9"/>
<evidence type="ECO:0000256" key="1">
    <source>
        <dbReference type="ARBA" id="ARBA00023002"/>
    </source>
</evidence>
<evidence type="ECO:0000256" key="2">
    <source>
        <dbReference type="RuleBase" id="RU004475"/>
    </source>
</evidence>
<dbReference type="PANTHER" id="PTHR10366">
    <property type="entry name" value="NAD DEPENDENT EPIMERASE/DEHYDRATASE"/>
    <property type="match status" value="1"/>
</dbReference>
<gene>
    <name evidence="4" type="ORF">niasHS_014884</name>
</gene>
<evidence type="ECO:0000313" key="5">
    <source>
        <dbReference type="Proteomes" id="UP001620645"/>
    </source>
</evidence>
<comment type="caution">
    <text evidence="4">The sequence shown here is derived from an EMBL/GenBank/DDBJ whole genome shotgun (WGS) entry which is preliminary data.</text>
</comment>
<reference evidence="4 5" key="1">
    <citation type="submission" date="2024-10" db="EMBL/GenBank/DDBJ databases">
        <authorList>
            <person name="Kim D."/>
        </authorList>
    </citation>
    <scope>NUCLEOTIDE SEQUENCE [LARGE SCALE GENOMIC DNA]</scope>
    <source>
        <strain evidence="4">Taebaek</strain>
    </source>
</reference>
<keyword evidence="5" id="KW-1185">Reference proteome</keyword>
<dbReference type="Gene3D" id="3.40.50.720">
    <property type="entry name" value="NAD(P)-binding Rossmann-like Domain"/>
    <property type="match status" value="1"/>
</dbReference>
<dbReference type="EMBL" id="JBICCN010000286">
    <property type="protein sequence ID" value="KAL3080779.1"/>
    <property type="molecule type" value="Genomic_DNA"/>
</dbReference>
<dbReference type="FunFam" id="3.40.50.720:FF:000336">
    <property type="entry name" value="Aldehyde reductase"/>
    <property type="match status" value="1"/>
</dbReference>
<keyword evidence="1 2" id="KW-0560">Oxidoreductase</keyword>
<dbReference type="PANTHER" id="PTHR10366:SF564">
    <property type="entry name" value="STEROL-4-ALPHA-CARBOXYLATE 3-DEHYDROGENASE, DECARBOXYLATING"/>
    <property type="match status" value="1"/>
</dbReference>
<dbReference type="CDD" id="cd05227">
    <property type="entry name" value="AR_SDR_e"/>
    <property type="match status" value="1"/>
</dbReference>
<proteinExistence type="inferred from homology"/>
<dbReference type="InterPro" id="IPR050425">
    <property type="entry name" value="NAD(P)_dehydrat-like"/>
</dbReference>
<evidence type="ECO:0000313" key="4">
    <source>
        <dbReference type="EMBL" id="KAL3080779.1"/>
    </source>
</evidence>
<comment type="similarity">
    <text evidence="2">Belongs to the 3-beta-HSD family.</text>
</comment>
<dbReference type="Proteomes" id="UP001620645">
    <property type="component" value="Unassembled WGS sequence"/>
</dbReference>
<organism evidence="4 5">
    <name type="scientific">Heterodera schachtii</name>
    <name type="common">Sugarbeet cyst nematode worm</name>
    <name type="synonym">Tylenchus schachtii</name>
    <dbReference type="NCBI Taxonomy" id="97005"/>
    <lineage>
        <taxon>Eukaryota</taxon>
        <taxon>Metazoa</taxon>
        <taxon>Ecdysozoa</taxon>
        <taxon>Nematoda</taxon>
        <taxon>Chromadorea</taxon>
        <taxon>Rhabditida</taxon>
        <taxon>Tylenchina</taxon>
        <taxon>Tylenchomorpha</taxon>
        <taxon>Tylenchoidea</taxon>
        <taxon>Heteroderidae</taxon>
        <taxon>Heteroderinae</taxon>
        <taxon>Heterodera</taxon>
    </lineage>
</organism>